<sequence>MRIALYVHCFFPAHFYGTEAYTLTLAKELIALGEEPVVITATLAGEPAQKRLIEDRVYDGVRVISIDKNLFPNRSVRDTYEQPALRNLHERLLRKIQPNVIHVCHLISHTTALLDVARAMGIPAFATLTDFFGFCYNNRLENAQGELCAGPDEARANCIACFLQLVGARPDAKPLTRLGADRRLRPFVAKGLARLGRREENPFSISGFEPNDIVVRPDILRRAMGVYCEAIAPTLFLKRAYEANAFPAPMHISHFGVEIDRSPKPARARGDSVRLGFIGQLFPHKGAHLLLDSLRASGRQNLSLQIWGPDDQDPAYYATLRQKAEGLPVRFQGTLPRQELAGALAGLDYLVIPSTWYENSPLVLLQALATHTPVIISDVLGMTEFVQDGCNGFHFSRGDVASLTAVLHKVADDPELAARLSAATSYDRAPADMAKDVLAMYRAHALGGVDAAEATAAPIQTEGADQSGSNPAQLGVEGPLDSWLAYNEGALHIDPAEASHIAPFPPLALMTATSGLSRTEDFTRHGVDIMRALAAASPAPLASYRAWLDFGVGAGRVARLFKGYRGVYVGVDVDPHMVEWVRGNLPWVKALQTAPRQPLPFADQRFDAVVSISVFTHMNDEDHRFYLNELWRVTRPGAILMLTVHGDRAIQRASAESNILDLLCIPADALQGAGKALAEGDGFHFTRQSGHLTSSLYDYGVTFVNRRWIDAVWTKWFDIETIVPGAIHDFQDIVVARRR</sequence>
<dbReference type="SUPFAM" id="SSF53756">
    <property type="entry name" value="UDP-Glycosyltransferase/glycogen phosphorylase"/>
    <property type="match status" value="1"/>
</dbReference>
<dbReference type="InterPro" id="IPR001296">
    <property type="entry name" value="Glyco_trans_1"/>
</dbReference>
<dbReference type="InterPro" id="IPR013216">
    <property type="entry name" value="Methyltransf_11"/>
</dbReference>
<reference evidence="4 5" key="1">
    <citation type="submission" date="2019-05" db="EMBL/GenBank/DDBJ databases">
        <authorList>
            <person name="Farhan Ul Haque M."/>
        </authorList>
    </citation>
    <scope>NUCLEOTIDE SEQUENCE [LARGE SCALE GENOMIC DNA]</scope>
    <source>
        <strain evidence="4">2</strain>
    </source>
</reference>
<dbReference type="GO" id="GO:0016757">
    <property type="term" value="F:glycosyltransferase activity"/>
    <property type="evidence" value="ECO:0007669"/>
    <property type="project" value="InterPro"/>
</dbReference>
<dbReference type="InterPro" id="IPR029063">
    <property type="entry name" value="SAM-dependent_MTases_sf"/>
</dbReference>
<dbReference type="RefSeq" id="WP_174511385.1">
    <property type="nucleotide sequence ID" value="NZ_CABFMQ020000024.1"/>
</dbReference>
<keyword evidence="5" id="KW-1185">Reference proteome</keyword>
<dbReference type="Pfam" id="PF13439">
    <property type="entry name" value="Glyco_transf_4"/>
    <property type="match status" value="1"/>
</dbReference>
<proteinExistence type="predicted"/>
<evidence type="ECO:0000259" key="1">
    <source>
        <dbReference type="Pfam" id="PF00534"/>
    </source>
</evidence>
<dbReference type="Pfam" id="PF08241">
    <property type="entry name" value="Methyltransf_11"/>
    <property type="match status" value="1"/>
</dbReference>
<dbReference type="Pfam" id="PF00534">
    <property type="entry name" value="Glycos_transf_1"/>
    <property type="match status" value="1"/>
</dbReference>
<feature type="domain" description="Methyltransferase type 11" evidence="2">
    <location>
        <begin position="548"/>
        <end position="641"/>
    </location>
</feature>
<name>A0A8B6M1Q5_METTU</name>
<dbReference type="Gene3D" id="3.40.50.150">
    <property type="entry name" value="Vaccinia Virus protein VP39"/>
    <property type="match status" value="1"/>
</dbReference>
<dbReference type="SUPFAM" id="SSF53335">
    <property type="entry name" value="S-adenosyl-L-methionine-dependent methyltransferases"/>
    <property type="match status" value="1"/>
</dbReference>
<gene>
    <name evidence="4" type="ORF">MPC4_120072</name>
</gene>
<dbReference type="PANTHER" id="PTHR45947">
    <property type="entry name" value="SULFOQUINOVOSYL TRANSFERASE SQD2"/>
    <property type="match status" value="1"/>
</dbReference>
<keyword evidence="4" id="KW-0808">Transferase</keyword>
<dbReference type="CDD" id="cd02440">
    <property type="entry name" value="AdoMet_MTases"/>
    <property type="match status" value="1"/>
</dbReference>
<dbReference type="EMBL" id="CABFMQ020000024">
    <property type="protein sequence ID" value="VTZ48947.1"/>
    <property type="molecule type" value="Genomic_DNA"/>
</dbReference>
<dbReference type="Proteomes" id="UP000485880">
    <property type="component" value="Unassembled WGS sequence"/>
</dbReference>
<dbReference type="CDD" id="cd03823">
    <property type="entry name" value="GT4_ExpE7-like"/>
    <property type="match status" value="1"/>
</dbReference>
<evidence type="ECO:0000259" key="2">
    <source>
        <dbReference type="Pfam" id="PF08241"/>
    </source>
</evidence>
<dbReference type="Gene3D" id="3.40.50.2000">
    <property type="entry name" value="Glycogen Phosphorylase B"/>
    <property type="match status" value="2"/>
</dbReference>
<feature type="domain" description="Glycosyltransferase subfamily 4-like N-terminal" evidence="3">
    <location>
        <begin position="17"/>
        <end position="128"/>
    </location>
</feature>
<dbReference type="PANTHER" id="PTHR45947:SF13">
    <property type="entry name" value="TRANSFERASE"/>
    <property type="match status" value="1"/>
</dbReference>
<dbReference type="InterPro" id="IPR050194">
    <property type="entry name" value="Glycosyltransferase_grp1"/>
</dbReference>
<protein>
    <submittedName>
        <fullName evidence="4">Glycosyl transferase group 1</fullName>
    </submittedName>
</protein>
<accession>A0A8B6M1Q5</accession>
<evidence type="ECO:0000259" key="3">
    <source>
        <dbReference type="Pfam" id="PF13439"/>
    </source>
</evidence>
<organism evidence="4 5">
    <name type="scientific">Methylocella tundrae</name>
    <dbReference type="NCBI Taxonomy" id="227605"/>
    <lineage>
        <taxon>Bacteria</taxon>
        <taxon>Pseudomonadati</taxon>
        <taxon>Pseudomonadota</taxon>
        <taxon>Alphaproteobacteria</taxon>
        <taxon>Hyphomicrobiales</taxon>
        <taxon>Beijerinckiaceae</taxon>
        <taxon>Methylocella</taxon>
    </lineage>
</organism>
<evidence type="ECO:0000313" key="5">
    <source>
        <dbReference type="Proteomes" id="UP000485880"/>
    </source>
</evidence>
<evidence type="ECO:0000313" key="4">
    <source>
        <dbReference type="EMBL" id="VTZ48947.1"/>
    </source>
</evidence>
<comment type="caution">
    <text evidence="4">The sequence shown here is derived from an EMBL/GenBank/DDBJ whole genome shotgun (WGS) entry which is preliminary data.</text>
</comment>
<dbReference type="AlphaFoldDB" id="A0A8B6M1Q5"/>
<feature type="domain" description="Glycosyl transferase family 1" evidence="1">
    <location>
        <begin position="263"/>
        <end position="423"/>
    </location>
</feature>
<dbReference type="InterPro" id="IPR028098">
    <property type="entry name" value="Glyco_trans_4-like_N"/>
</dbReference>
<dbReference type="GO" id="GO:0008757">
    <property type="term" value="F:S-adenosylmethionine-dependent methyltransferase activity"/>
    <property type="evidence" value="ECO:0007669"/>
    <property type="project" value="InterPro"/>
</dbReference>